<proteinExistence type="inferred from homology"/>
<dbReference type="GO" id="GO:0036088">
    <property type="term" value="P:D-serine catabolic process"/>
    <property type="evidence" value="ECO:0007669"/>
    <property type="project" value="TreeGrafter"/>
</dbReference>
<dbReference type="InterPro" id="IPR026956">
    <property type="entry name" value="D-ser_dehydrat-like_dom"/>
</dbReference>
<dbReference type="SMART" id="SM01119">
    <property type="entry name" value="D-ser_dehydrat"/>
    <property type="match status" value="1"/>
</dbReference>
<evidence type="ECO:0000313" key="5">
    <source>
        <dbReference type="EMBL" id="PTX46245.1"/>
    </source>
</evidence>
<comment type="caution">
    <text evidence="5">The sequence shown here is derived from an EMBL/GenBank/DDBJ whole genome shotgun (WGS) entry which is preliminary data.</text>
</comment>
<dbReference type="SUPFAM" id="SSF51419">
    <property type="entry name" value="PLP-binding barrel"/>
    <property type="match status" value="1"/>
</dbReference>
<dbReference type="Gene3D" id="2.40.37.20">
    <property type="entry name" value="D-serine dehydratase-like domain"/>
    <property type="match status" value="1"/>
</dbReference>
<reference evidence="5 6" key="1">
    <citation type="submission" date="2018-04" db="EMBL/GenBank/DDBJ databases">
        <title>Genomic Encyclopedia of Archaeal and Bacterial Type Strains, Phase II (KMG-II): from individual species to whole genera.</title>
        <authorList>
            <person name="Goeker M."/>
        </authorList>
    </citation>
    <scope>NUCLEOTIDE SEQUENCE [LARGE SCALE GENOMIC DNA]</scope>
    <source>
        <strain evidence="5 6">DSM 29329</strain>
    </source>
</reference>
<evidence type="ECO:0000259" key="4">
    <source>
        <dbReference type="SMART" id="SM01119"/>
    </source>
</evidence>
<keyword evidence="6" id="KW-1185">Reference proteome</keyword>
<evidence type="ECO:0000256" key="3">
    <source>
        <dbReference type="SAM" id="MobiDB-lite"/>
    </source>
</evidence>
<dbReference type="Gene3D" id="3.20.20.10">
    <property type="entry name" value="Alanine racemase"/>
    <property type="match status" value="1"/>
</dbReference>
<dbReference type="PANTHER" id="PTHR28004">
    <property type="entry name" value="ZGC:162816-RELATED"/>
    <property type="match status" value="1"/>
</dbReference>
<dbReference type="Pfam" id="PF14031">
    <property type="entry name" value="D-ser_dehydrat"/>
    <property type="match status" value="1"/>
</dbReference>
<dbReference type="Proteomes" id="UP000244069">
    <property type="component" value="Unassembled WGS sequence"/>
</dbReference>
<dbReference type="AlphaFoldDB" id="A0A2T6AQY8"/>
<feature type="region of interest" description="Disordered" evidence="3">
    <location>
        <begin position="1"/>
        <end position="29"/>
    </location>
</feature>
<feature type="domain" description="D-serine dehydratase-like" evidence="4">
    <location>
        <begin position="320"/>
        <end position="427"/>
    </location>
</feature>
<protein>
    <submittedName>
        <fullName evidence="5">D-serine deaminase-like pyridoxal phosphate-dependent protein</fullName>
    </submittedName>
</protein>
<dbReference type="InterPro" id="IPR001608">
    <property type="entry name" value="Ala_racemase_N"/>
</dbReference>
<dbReference type="InterPro" id="IPR042208">
    <property type="entry name" value="D-ser_dehydrat-like_sf"/>
</dbReference>
<dbReference type="InterPro" id="IPR051466">
    <property type="entry name" value="D-amino_acid_metab_enzyme"/>
</dbReference>
<dbReference type="Pfam" id="PF01168">
    <property type="entry name" value="Ala_racemase_N"/>
    <property type="match status" value="1"/>
</dbReference>
<keyword evidence="2" id="KW-0456">Lyase</keyword>
<evidence type="ECO:0000256" key="1">
    <source>
        <dbReference type="ARBA" id="ARBA00005323"/>
    </source>
</evidence>
<dbReference type="GO" id="GO:0008721">
    <property type="term" value="F:D-serine ammonia-lyase activity"/>
    <property type="evidence" value="ECO:0007669"/>
    <property type="project" value="TreeGrafter"/>
</dbReference>
<evidence type="ECO:0000256" key="2">
    <source>
        <dbReference type="ARBA" id="ARBA00023239"/>
    </source>
</evidence>
<dbReference type="PANTHER" id="PTHR28004:SF2">
    <property type="entry name" value="D-SERINE DEHYDRATASE"/>
    <property type="match status" value="1"/>
</dbReference>
<accession>A0A2T6AQY8</accession>
<dbReference type="InterPro" id="IPR029066">
    <property type="entry name" value="PLP-binding_barrel"/>
</dbReference>
<organism evidence="5 6">
    <name type="scientific">Allosediminivita pacifica</name>
    <dbReference type="NCBI Taxonomy" id="1267769"/>
    <lineage>
        <taxon>Bacteria</taxon>
        <taxon>Pseudomonadati</taxon>
        <taxon>Pseudomonadota</taxon>
        <taxon>Alphaproteobacteria</taxon>
        <taxon>Rhodobacterales</taxon>
        <taxon>Paracoccaceae</taxon>
        <taxon>Allosediminivita</taxon>
    </lineage>
</organism>
<dbReference type="EMBL" id="QBKN01000017">
    <property type="protein sequence ID" value="PTX46245.1"/>
    <property type="molecule type" value="Genomic_DNA"/>
</dbReference>
<name>A0A2T6AQY8_9RHOB</name>
<comment type="similarity">
    <text evidence="1">Belongs to the DSD1 family.</text>
</comment>
<evidence type="ECO:0000313" key="6">
    <source>
        <dbReference type="Proteomes" id="UP000244069"/>
    </source>
</evidence>
<sequence length="442" mass="46101">MNQAAPPPMRQMWHPPEDPDHGKGPGCNPSGEDAYGACAARAFGPTIELPAADAGPVHPGQEGDAMSTLADLDTPFLVLDRDRMDANLARMRRHAERLGVTLRPHLKTVKSVPAAQRVLGDMANPATVSTLQEAEAFAEAGCTDMIYAVGIAPAKLPRVIALRKRGVDLAVVVDNAAQVDAVCAASRDAGTPIPALLEIDSDGHRSGLRPGDPQIVALGRALAEGGAELRGVLTHAGESYGCFTLSEQEALAAKERDVATGAAEALRAAGLTCPVVSVGSTPSVHFATDMTGVTEVRAGVFTLSDLVMAGLGVGGLDDMALSVVATVIGHQPDRGWLITDAGFMALSRDRGTAQMPVDQGFGLVADLDGRPFGDLLVLKTNQEHGILGMREGSAAPLPELPVGTRLRIYPNHACATVAMHPSFAVIAGGDEIVETWPIERGW</sequence>
<gene>
    <name evidence="5" type="ORF">C8N44_11728</name>
</gene>